<name>A0A2T5G196_9SPHN</name>
<organism evidence="1 2">
    <name type="scientific">Sphingomonas oleivorans</name>
    <dbReference type="NCBI Taxonomy" id="1735121"/>
    <lineage>
        <taxon>Bacteria</taxon>
        <taxon>Pseudomonadati</taxon>
        <taxon>Pseudomonadota</taxon>
        <taxon>Alphaproteobacteria</taxon>
        <taxon>Sphingomonadales</taxon>
        <taxon>Sphingomonadaceae</taxon>
        <taxon>Sphingomonas</taxon>
    </lineage>
</organism>
<sequence length="104" mass="12005">MTQEEKAAVERVRFLIEELEVSGYADISGVDEVYLRVLLAMVERDQWQPIETAPKDEVLLYFPEIVKGSFGQSRLAAMMKVGRVADFPFRQPTHWRLPQPPEAR</sequence>
<dbReference type="Proteomes" id="UP000244162">
    <property type="component" value="Unassembled WGS sequence"/>
</dbReference>
<dbReference type="AlphaFoldDB" id="A0A2T5G196"/>
<comment type="caution">
    <text evidence="1">The sequence shown here is derived from an EMBL/GenBank/DDBJ whole genome shotgun (WGS) entry which is preliminary data.</text>
</comment>
<gene>
    <name evidence="1" type="ORF">CLG96_01925</name>
</gene>
<evidence type="ECO:0000313" key="1">
    <source>
        <dbReference type="EMBL" id="PTQ12924.1"/>
    </source>
</evidence>
<dbReference type="RefSeq" id="WP_107966161.1">
    <property type="nucleotide sequence ID" value="NZ_NWBU01000004.1"/>
</dbReference>
<accession>A0A2T5G196</accession>
<evidence type="ECO:0000313" key="2">
    <source>
        <dbReference type="Proteomes" id="UP000244162"/>
    </source>
</evidence>
<protein>
    <submittedName>
        <fullName evidence="1">Uncharacterized protein</fullName>
    </submittedName>
</protein>
<proteinExistence type="predicted"/>
<dbReference type="EMBL" id="NWBU01000004">
    <property type="protein sequence ID" value="PTQ12924.1"/>
    <property type="molecule type" value="Genomic_DNA"/>
</dbReference>
<keyword evidence="2" id="KW-1185">Reference proteome</keyword>
<reference evidence="1 2" key="1">
    <citation type="submission" date="2017-09" db="EMBL/GenBank/DDBJ databases">
        <title>Sphingomonas panjinensis sp.nov., isolated from oil-contaminated soil.</title>
        <authorList>
            <person name="Wang L."/>
            <person name="Chen L."/>
        </authorList>
    </citation>
    <scope>NUCLEOTIDE SEQUENCE [LARGE SCALE GENOMIC DNA]</scope>
    <source>
        <strain evidence="1 2">FW-11</strain>
    </source>
</reference>
<dbReference type="OrthoDB" id="7510885at2"/>